<dbReference type="FunFam" id="2.40.110.10:FF:000011">
    <property type="entry name" value="Acyl-CoA dehydrogenase FadE34"/>
    <property type="match status" value="1"/>
</dbReference>
<dbReference type="Gene3D" id="2.40.110.10">
    <property type="entry name" value="Butyryl-CoA Dehydrogenase, subunit A, domain 2"/>
    <property type="match status" value="1"/>
</dbReference>
<dbReference type="GO" id="GO:0016627">
    <property type="term" value="F:oxidoreductase activity, acting on the CH-CH group of donors"/>
    <property type="evidence" value="ECO:0007669"/>
    <property type="project" value="InterPro"/>
</dbReference>
<dbReference type="Gene3D" id="1.10.540.10">
    <property type="entry name" value="Acyl-CoA dehydrogenase/oxidase, N-terminal domain"/>
    <property type="match status" value="1"/>
</dbReference>
<evidence type="ECO:0000313" key="9">
    <source>
        <dbReference type="EMBL" id="NNG23212.1"/>
    </source>
</evidence>
<dbReference type="AlphaFoldDB" id="A0A7Y2JYA2"/>
<name>A0A7Y2JYA2_9BURK</name>
<dbReference type="GO" id="GO:0005886">
    <property type="term" value="C:plasma membrane"/>
    <property type="evidence" value="ECO:0007669"/>
    <property type="project" value="TreeGrafter"/>
</dbReference>
<evidence type="ECO:0000256" key="4">
    <source>
        <dbReference type="ARBA" id="ARBA00022827"/>
    </source>
</evidence>
<feature type="domain" description="Acyl-CoA oxidase/dehydrogenase middle" evidence="7">
    <location>
        <begin position="125"/>
        <end position="223"/>
    </location>
</feature>
<dbReference type="Pfam" id="PF02770">
    <property type="entry name" value="Acyl-CoA_dh_M"/>
    <property type="match status" value="1"/>
</dbReference>
<dbReference type="Gene3D" id="1.20.140.10">
    <property type="entry name" value="Butyryl-CoA Dehydrogenase, subunit A, domain 3"/>
    <property type="match status" value="1"/>
</dbReference>
<organism evidence="9 10">
    <name type="scientific">Telluria aromaticivorans</name>
    <dbReference type="NCBI Taxonomy" id="2725995"/>
    <lineage>
        <taxon>Bacteria</taxon>
        <taxon>Pseudomonadati</taxon>
        <taxon>Pseudomonadota</taxon>
        <taxon>Betaproteobacteria</taxon>
        <taxon>Burkholderiales</taxon>
        <taxon>Oxalobacteraceae</taxon>
        <taxon>Telluria group</taxon>
        <taxon>Telluria</taxon>
    </lineage>
</organism>
<evidence type="ECO:0000259" key="8">
    <source>
        <dbReference type="Pfam" id="PF02771"/>
    </source>
</evidence>
<protein>
    <submittedName>
        <fullName evidence="9">Pimeloyl-CoA dehydrogenase large subunit</fullName>
    </submittedName>
</protein>
<evidence type="ECO:0000256" key="1">
    <source>
        <dbReference type="ARBA" id="ARBA00001974"/>
    </source>
</evidence>
<comment type="similarity">
    <text evidence="2">Belongs to the acyl-CoA dehydrogenase family.</text>
</comment>
<reference evidence="9 10" key="1">
    <citation type="submission" date="2020-04" db="EMBL/GenBank/DDBJ databases">
        <title>Massilia sp. nov., a cold adapted bacteria isolated from Arctic soil.</title>
        <authorList>
            <person name="Son J."/>
            <person name="Ka J.-O."/>
        </authorList>
    </citation>
    <scope>NUCLEOTIDE SEQUENCE [LARGE SCALE GENOMIC DNA]</scope>
    <source>
        <strain evidence="9 10">ML15P13</strain>
    </source>
</reference>
<dbReference type="Pfam" id="PF02771">
    <property type="entry name" value="Acyl-CoA_dh_N"/>
    <property type="match status" value="1"/>
</dbReference>
<dbReference type="EMBL" id="JABAIV010000003">
    <property type="protein sequence ID" value="NNG23212.1"/>
    <property type="molecule type" value="Genomic_DNA"/>
</dbReference>
<dbReference type="RefSeq" id="WP_171083592.1">
    <property type="nucleotide sequence ID" value="NZ_JABAIV010000003.1"/>
</dbReference>
<proteinExistence type="inferred from homology"/>
<evidence type="ECO:0000259" key="6">
    <source>
        <dbReference type="Pfam" id="PF00441"/>
    </source>
</evidence>
<accession>A0A7Y2JYA2</accession>
<sequence length="400" mass="44678">MDLHYSDDDLAFRDQVRSFLDSHLPKDLQAKVLTHLRLTKDDFVRWHRILAQQGWVAPGWPAEFGGPGWTPIQRHIFEEECARAGTPRIMPFGIDMVAPVIMAFGSQQQKDHFLPRILSCTDWWCQGYSEPGAGSDLASLKTTATRHTDAEGDHYIVNGQKTWTTLAQHADMIFCLVRTDSGVRKQEGISFLLVDMHAPGVTVRPIIMLDEDHEVNEVFFDNVRVPAANLVGEENRGWTYAKYLLGHERTGIAAVGRSKRELAFLKRLARREQKNGRPLLEDPLFAAKVAAIEIELMALEMTVLRVLAQANKAPGPEASVLKVRGTDIQQALTELMLEAAGPMALPFDAAYLEGENEHSIAGDDDAAPLAPYYFNYRKTSIYGGSNEIQRGIITQMILGL</sequence>
<evidence type="ECO:0000256" key="2">
    <source>
        <dbReference type="ARBA" id="ARBA00009347"/>
    </source>
</evidence>
<evidence type="ECO:0000313" key="10">
    <source>
        <dbReference type="Proteomes" id="UP000533905"/>
    </source>
</evidence>
<dbReference type="PANTHER" id="PTHR43292">
    <property type="entry name" value="ACYL-COA DEHYDROGENASE"/>
    <property type="match status" value="1"/>
</dbReference>
<dbReference type="GO" id="GO:0050660">
    <property type="term" value="F:flavin adenine dinucleotide binding"/>
    <property type="evidence" value="ECO:0007669"/>
    <property type="project" value="InterPro"/>
</dbReference>
<dbReference type="InterPro" id="IPR013786">
    <property type="entry name" value="AcylCoA_DH/ox_N"/>
</dbReference>
<keyword evidence="4" id="KW-0274">FAD</keyword>
<dbReference type="InterPro" id="IPR046373">
    <property type="entry name" value="Acyl-CoA_Oxase/DH_mid-dom_sf"/>
</dbReference>
<dbReference type="InterPro" id="IPR006091">
    <property type="entry name" value="Acyl-CoA_Oxase/DH_mid-dom"/>
</dbReference>
<feature type="domain" description="Acyl-CoA dehydrogenase/oxidase C-terminal" evidence="6">
    <location>
        <begin position="235"/>
        <end position="397"/>
    </location>
</feature>
<dbReference type="Pfam" id="PF00441">
    <property type="entry name" value="Acyl-CoA_dh_1"/>
    <property type="match status" value="1"/>
</dbReference>
<comment type="caution">
    <text evidence="9">The sequence shown here is derived from an EMBL/GenBank/DDBJ whole genome shotgun (WGS) entry which is preliminary data.</text>
</comment>
<dbReference type="SUPFAM" id="SSF56645">
    <property type="entry name" value="Acyl-CoA dehydrogenase NM domain-like"/>
    <property type="match status" value="1"/>
</dbReference>
<dbReference type="InterPro" id="IPR052161">
    <property type="entry name" value="Mycobact_Acyl-CoA_DH"/>
</dbReference>
<keyword evidence="3" id="KW-0285">Flavoprotein</keyword>
<dbReference type="PANTHER" id="PTHR43292:SF3">
    <property type="entry name" value="ACYL-COA DEHYDROGENASE FADE29"/>
    <property type="match status" value="1"/>
</dbReference>
<keyword evidence="5" id="KW-0560">Oxidoreductase</keyword>
<feature type="domain" description="Acyl-CoA dehydrogenase/oxidase N-terminal" evidence="8">
    <location>
        <begin position="7"/>
        <end position="119"/>
    </location>
</feature>
<dbReference type="SUPFAM" id="SSF47203">
    <property type="entry name" value="Acyl-CoA dehydrogenase C-terminal domain-like"/>
    <property type="match status" value="1"/>
</dbReference>
<dbReference type="InterPro" id="IPR009100">
    <property type="entry name" value="AcylCoA_DH/oxidase_NM_dom_sf"/>
</dbReference>
<evidence type="ECO:0000259" key="7">
    <source>
        <dbReference type="Pfam" id="PF02770"/>
    </source>
</evidence>
<dbReference type="InterPro" id="IPR036250">
    <property type="entry name" value="AcylCo_DH-like_C"/>
</dbReference>
<dbReference type="InterPro" id="IPR037069">
    <property type="entry name" value="AcylCoA_DH/ox_N_sf"/>
</dbReference>
<evidence type="ECO:0000256" key="5">
    <source>
        <dbReference type="ARBA" id="ARBA00023002"/>
    </source>
</evidence>
<dbReference type="Proteomes" id="UP000533905">
    <property type="component" value="Unassembled WGS sequence"/>
</dbReference>
<keyword evidence="10" id="KW-1185">Reference proteome</keyword>
<evidence type="ECO:0000256" key="3">
    <source>
        <dbReference type="ARBA" id="ARBA00022630"/>
    </source>
</evidence>
<gene>
    <name evidence="9" type="ORF">HGB41_09390</name>
</gene>
<comment type="cofactor">
    <cofactor evidence="1">
        <name>FAD</name>
        <dbReference type="ChEBI" id="CHEBI:57692"/>
    </cofactor>
</comment>
<dbReference type="InterPro" id="IPR009075">
    <property type="entry name" value="AcylCo_DH/oxidase_C"/>
</dbReference>